<dbReference type="Proteomes" id="UP000314294">
    <property type="component" value="Unassembled WGS sequence"/>
</dbReference>
<reference evidence="1 2" key="1">
    <citation type="submission" date="2019-03" db="EMBL/GenBank/DDBJ databases">
        <title>First draft genome of Liparis tanakae, snailfish: a comprehensive survey of snailfish specific genes.</title>
        <authorList>
            <person name="Kim W."/>
            <person name="Song I."/>
            <person name="Jeong J.-H."/>
            <person name="Kim D."/>
            <person name="Kim S."/>
            <person name="Ryu S."/>
            <person name="Song J.Y."/>
            <person name="Lee S.K."/>
        </authorList>
    </citation>
    <scope>NUCLEOTIDE SEQUENCE [LARGE SCALE GENOMIC DNA]</scope>
    <source>
        <tissue evidence="1">Muscle</tissue>
    </source>
</reference>
<sequence>MCPWARHHLPSSSSGGVLEPSVTSDLPVEGADCIFVGLHFSPQTFLSRDLVTSPRFNTLRQGSCVILSSPLLVILVHPYRSMPASWVRWSAMSSSPLSVMRTHCPMFRVLSSCICLTIRLIPSSEM</sequence>
<dbReference type="OrthoDB" id="10632856at2759"/>
<gene>
    <name evidence="1" type="ORF">EYF80_050616</name>
</gene>
<organism evidence="1 2">
    <name type="scientific">Liparis tanakae</name>
    <name type="common">Tanaka's snailfish</name>
    <dbReference type="NCBI Taxonomy" id="230148"/>
    <lineage>
        <taxon>Eukaryota</taxon>
        <taxon>Metazoa</taxon>
        <taxon>Chordata</taxon>
        <taxon>Craniata</taxon>
        <taxon>Vertebrata</taxon>
        <taxon>Euteleostomi</taxon>
        <taxon>Actinopterygii</taxon>
        <taxon>Neopterygii</taxon>
        <taxon>Teleostei</taxon>
        <taxon>Neoteleostei</taxon>
        <taxon>Acanthomorphata</taxon>
        <taxon>Eupercaria</taxon>
        <taxon>Perciformes</taxon>
        <taxon>Cottioidei</taxon>
        <taxon>Cottales</taxon>
        <taxon>Liparidae</taxon>
        <taxon>Liparis</taxon>
    </lineage>
</organism>
<comment type="caution">
    <text evidence="1">The sequence shown here is derived from an EMBL/GenBank/DDBJ whole genome shotgun (WGS) entry which is preliminary data.</text>
</comment>
<evidence type="ECO:0000313" key="2">
    <source>
        <dbReference type="Proteomes" id="UP000314294"/>
    </source>
</evidence>
<name>A0A4Z2FDD4_9TELE</name>
<keyword evidence="2" id="KW-1185">Reference proteome</keyword>
<proteinExistence type="predicted"/>
<accession>A0A4Z2FDD4</accession>
<protein>
    <submittedName>
        <fullName evidence="1">Uncharacterized protein</fullName>
    </submittedName>
</protein>
<dbReference type="EMBL" id="SRLO01001299">
    <property type="protein sequence ID" value="TNN39207.1"/>
    <property type="molecule type" value="Genomic_DNA"/>
</dbReference>
<dbReference type="AlphaFoldDB" id="A0A4Z2FDD4"/>
<evidence type="ECO:0000313" key="1">
    <source>
        <dbReference type="EMBL" id="TNN39207.1"/>
    </source>
</evidence>